<evidence type="ECO:0000313" key="6">
    <source>
        <dbReference type="EMBL" id="KAK3257279.1"/>
    </source>
</evidence>
<sequence>MCITLIYLYAVTFLETFGLKRALSGLQRKFGPAVAVWGCFVCYGFYTLVWLTDKVQVEARKMFSSRLELEIFMAALHVWPAIVGLLELAVVAGRTLDQGVKATFVTTLSYVLSYAIFQLYTVHYNGVYPYEAQNNMTHVQLVVFDLYMACVLFALCYMCARLNSRWARIASSVTASRPKLQ</sequence>
<reference evidence="6 7" key="1">
    <citation type="journal article" date="2015" name="Genome Biol. Evol.">
        <title>Comparative Genomics of a Bacterivorous Green Alga Reveals Evolutionary Causalities and Consequences of Phago-Mixotrophic Mode of Nutrition.</title>
        <authorList>
            <person name="Burns J.A."/>
            <person name="Paasch A."/>
            <person name="Narechania A."/>
            <person name="Kim E."/>
        </authorList>
    </citation>
    <scope>NUCLEOTIDE SEQUENCE [LARGE SCALE GENOMIC DNA]</scope>
    <source>
        <strain evidence="6 7">PLY_AMNH</strain>
    </source>
</reference>
<keyword evidence="7" id="KW-1185">Reference proteome</keyword>
<keyword evidence="4 5" id="KW-0472">Membrane</keyword>
<evidence type="ECO:0000256" key="5">
    <source>
        <dbReference type="SAM" id="Phobius"/>
    </source>
</evidence>
<feature type="transmembrane region" description="Helical" evidence="5">
    <location>
        <begin position="141"/>
        <end position="160"/>
    </location>
</feature>
<evidence type="ECO:0000256" key="3">
    <source>
        <dbReference type="ARBA" id="ARBA00022989"/>
    </source>
</evidence>
<keyword evidence="3 5" id="KW-1133">Transmembrane helix</keyword>
<comment type="caution">
    <text evidence="6">The sequence shown here is derived from an EMBL/GenBank/DDBJ whole genome shotgun (WGS) entry which is preliminary data.</text>
</comment>
<name>A0AAE0FCV8_9CHLO</name>
<dbReference type="InterPro" id="IPR006838">
    <property type="entry name" value="ADTRP_AIG1"/>
</dbReference>
<feature type="transmembrane region" description="Helical" evidence="5">
    <location>
        <begin position="102"/>
        <end position="121"/>
    </location>
</feature>
<dbReference type="EMBL" id="LGRX02020739">
    <property type="protein sequence ID" value="KAK3257279.1"/>
    <property type="molecule type" value="Genomic_DNA"/>
</dbReference>
<dbReference type="AlphaFoldDB" id="A0AAE0FCV8"/>
<organism evidence="6 7">
    <name type="scientific">Cymbomonas tetramitiformis</name>
    <dbReference type="NCBI Taxonomy" id="36881"/>
    <lineage>
        <taxon>Eukaryota</taxon>
        <taxon>Viridiplantae</taxon>
        <taxon>Chlorophyta</taxon>
        <taxon>Pyramimonadophyceae</taxon>
        <taxon>Pyramimonadales</taxon>
        <taxon>Pyramimonadaceae</taxon>
        <taxon>Cymbomonas</taxon>
    </lineage>
</organism>
<accession>A0AAE0FCV8</accession>
<evidence type="ECO:0000256" key="2">
    <source>
        <dbReference type="ARBA" id="ARBA00022692"/>
    </source>
</evidence>
<dbReference type="Proteomes" id="UP001190700">
    <property type="component" value="Unassembled WGS sequence"/>
</dbReference>
<evidence type="ECO:0000256" key="1">
    <source>
        <dbReference type="ARBA" id="ARBA00004127"/>
    </source>
</evidence>
<keyword evidence="2 5" id="KW-0812">Transmembrane</keyword>
<protein>
    <submittedName>
        <fullName evidence="6">Uncharacterized protein</fullName>
    </submittedName>
</protein>
<dbReference type="Pfam" id="PF04750">
    <property type="entry name" value="Far-17a_AIG1"/>
    <property type="match status" value="1"/>
</dbReference>
<dbReference type="GO" id="GO:0016020">
    <property type="term" value="C:membrane"/>
    <property type="evidence" value="ECO:0007669"/>
    <property type="project" value="InterPro"/>
</dbReference>
<comment type="subcellular location">
    <subcellularLocation>
        <location evidence="1">Endomembrane system</location>
        <topology evidence="1">Multi-pass membrane protein</topology>
    </subcellularLocation>
</comment>
<proteinExistence type="predicted"/>
<evidence type="ECO:0000313" key="7">
    <source>
        <dbReference type="Proteomes" id="UP001190700"/>
    </source>
</evidence>
<dbReference type="GO" id="GO:0012505">
    <property type="term" value="C:endomembrane system"/>
    <property type="evidence" value="ECO:0007669"/>
    <property type="project" value="UniProtKB-SubCell"/>
</dbReference>
<evidence type="ECO:0000256" key="4">
    <source>
        <dbReference type="ARBA" id="ARBA00023136"/>
    </source>
</evidence>
<feature type="transmembrane region" description="Helical" evidence="5">
    <location>
        <begin position="71"/>
        <end position="90"/>
    </location>
</feature>
<feature type="transmembrane region" description="Helical" evidence="5">
    <location>
        <begin position="30"/>
        <end position="51"/>
    </location>
</feature>
<gene>
    <name evidence="6" type="ORF">CYMTET_33626</name>
</gene>